<reference evidence="2 3" key="1">
    <citation type="journal article" date="2013" name="Stand. Genomic Sci.">
        <title>Genomic Encyclopedia of Type Strains, Phase I: The one thousand microbial genomes (KMG-I) project.</title>
        <authorList>
            <person name="Kyrpides N.C."/>
            <person name="Woyke T."/>
            <person name="Eisen J.A."/>
            <person name="Garrity G."/>
            <person name="Lilburn T.G."/>
            <person name="Beck B.J."/>
            <person name="Whitman W.B."/>
            <person name="Hugenholtz P."/>
            <person name="Klenk H.P."/>
        </authorList>
    </citation>
    <scope>NUCLEOTIDE SEQUENCE [LARGE SCALE GENOMIC DNA]</scope>
    <source>
        <strain evidence="2 3">DSM 45044</strain>
    </source>
</reference>
<dbReference type="EMBL" id="VLLL01000005">
    <property type="protein sequence ID" value="TWJ15071.1"/>
    <property type="molecule type" value="Genomic_DNA"/>
</dbReference>
<dbReference type="GO" id="GO:0140359">
    <property type="term" value="F:ABC-type transporter activity"/>
    <property type="evidence" value="ECO:0007669"/>
    <property type="project" value="InterPro"/>
</dbReference>
<proteinExistence type="predicted"/>
<keyword evidence="1" id="KW-0472">Membrane</keyword>
<protein>
    <submittedName>
        <fullName evidence="2">ABC-2 family transporter</fullName>
    </submittedName>
</protein>
<evidence type="ECO:0000313" key="3">
    <source>
        <dbReference type="Proteomes" id="UP000321617"/>
    </source>
</evidence>
<dbReference type="RefSeq" id="WP_147133155.1">
    <property type="nucleotide sequence ID" value="NZ_BAABIJ010000001.1"/>
</dbReference>
<evidence type="ECO:0000256" key="1">
    <source>
        <dbReference type="SAM" id="Phobius"/>
    </source>
</evidence>
<feature type="transmembrane region" description="Helical" evidence="1">
    <location>
        <begin position="228"/>
        <end position="254"/>
    </location>
</feature>
<keyword evidence="1" id="KW-0812">Transmembrane</keyword>
<feature type="transmembrane region" description="Helical" evidence="1">
    <location>
        <begin position="108"/>
        <end position="129"/>
    </location>
</feature>
<sequence>MKLFVVELRRFASRRSNQVLVLVAIGFMLLSLSGLTMSSHSPTAEEVSTAETQARESREELAGEYDECAVQSSDPARDCGHLTSGYEIDASQFLPGVVVFSEDAADQLSFLFVVFAFCGLLTAGSFIGAEWTSGGMTNLLLWQPRRGKVFAAKTGAAVSMVSVVTWGYTLVHLGALWAISATRGLVGDLTPTWWAATFDLAGRLFLVVVLATVLGVAFAMIGRRTVTGIAVVIAYLILVEYGGQLMSLVIGASIDDLILSTYLVAWINDGLDTMRPDYTVVETTPGWLGGLVLIVVTAVVTAVAAVRFQRQDAN</sequence>
<keyword evidence="1" id="KW-1133">Transmembrane helix</keyword>
<dbReference type="Proteomes" id="UP000321617">
    <property type="component" value="Unassembled WGS sequence"/>
</dbReference>
<comment type="caution">
    <text evidence="2">The sequence shown here is derived from an EMBL/GenBank/DDBJ whole genome shotgun (WGS) entry which is preliminary data.</text>
</comment>
<feature type="transmembrane region" description="Helical" evidence="1">
    <location>
        <begin position="200"/>
        <end position="221"/>
    </location>
</feature>
<organism evidence="2 3">
    <name type="scientific">Stackebrandtia albiflava</name>
    <dbReference type="NCBI Taxonomy" id="406432"/>
    <lineage>
        <taxon>Bacteria</taxon>
        <taxon>Bacillati</taxon>
        <taxon>Actinomycetota</taxon>
        <taxon>Actinomycetes</taxon>
        <taxon>Glycomycetales</taxon>
        <taxon>Glycomycetaceae</taxon>
        <taxon>Stackebrandtia</taxon>
    </lineage>
</organism>
<feature type="transmembrane region" description="Helical" evidence="1">
    <location>
        <begin position="150"/>
        <end position="180"/>
    </location>
</feature>
<keyword evidence="3" id="KW-1185">Reference proteome</keyword>
<dbReference type="OrthoDB" id="3352119at2"/>
<dbReference type="AlphaFoldDB" id="A0A562VB48"/>
<gene>
    <name evidence="2" type="ORF">LX16_0769</name>
</gene>
<accession>A0A562VB48</accession>
<dbReference type="GO" id="GO:0005886">
    <property type="term" value="C:plasma membrane"/>
    <property type="evidence" value="ECO:0007669"/>
    <property type="project" value="UniProtKB-SubCell"/>
</dbReference>
<feature type="transmembrane region" description="Helical" evidence="1">
    <location>
        <begin position="287"/>
        <end position="308"/>
    </location>
</feature>
<evidence type="ECO:0000313" key="2">
    <source>
        <dbReference type="EMBL" id="TWJ15071.1"/>
    </source>
</evidence>
<dbReference type="Pfam" id="PF12679">
    <property type="entry name" value="ABC2_membrane_2"/>
    <property type="match status" value="1"/>
</dbReference>
<name>A0A562VB48_9ACTN</name>